<name>A0ABW2F4W9_9BACL</name>
<dbReference type="PANTHER" id="PTHR12110:SF41">
    <property type="entry name" value="INOSOSE DEHYDRATASE"/>
    <property type="match status" value="1"/>
</dbReference>
<sequence>MKLAAVTDEISIDPHAAVYIGVKQFGIRHYELRMMPDGRVPDISEQTVDRLVGLKEKYGISYSAISAGLFKCEPIAEKMEHELRVRLEACIALAKRLDVSLITGFALIDHHRHRPAELFERAVPYFQQACERLAEVQMTFAVETEFMSGCETAAEARRMIERTGPRLKVNWDPANAWIAGELPLEGYVHVCGHLANVHVKDADTRDWRSRNPFVPLGDGKVPWQPVLDVLTRDRTAPMLTVETHVEPLIPNTEKGVSVLRKMLQNAEAGRDLSC</sequence>
<dbReference type="GO" id="GO:0016853">
    <property type="term" value="F:isomerase activity"/>
    <property type="evidence" value="ECO:0007669"/>
    <property type="project" value="UniProtKB-KW"/>
</dbReference>
<dbReference type="InterPro" id="IPR013022">
    <property type="entry name" value="Xyl_isomerase-like_TIM-brl"/>
</dbReference>
<feature type="domain" description="Xylose isomerase-like TIM barrel" evidence="1">
    <location>
        <begin position="22"/>
        <end position="261"/>
    </location>
</feature>
<protein>
    <submittedName>
        <fullName evidence="2">Sugar phosphate isomerase/epimerase family protein</fullName>
    </submittedName>
</protein>
<keyword evidence="3" id="KW-1185">Reference proteome</keyword>
<evidence type="ECO:0000259" key="1">
    <source>
        <dbReference type="Pfam" id="PF01261"/>
    </source>
</evidence>
<dbReference type="SUPFAM" id="SSF51658">
    <property type="entry name" value="Xylose isomerase-like"/>
    <property type="match status" value="1"/>
</dbReference>
<proteinExistence type="predicted"/>
<dbReference type="RefSeq" id="WP_378047962.1">
    <property type="nucleotide sequence ID" value="NZ_JBHMDN010000016.1"/>
</dbReference>
<organism evidence="2 3">
    <name type="scientific">Cohnella cellulosilytica</name>
    <dbReference type="NCBI Taxonomy" id="986710"/>
    <lineage>
        <taxon>Bacteria</taxon>
        <taxon>Bacillati</taxon>
        <taxon>Bacillota</taxon>
        <taxon>Bacilli</taxon>
        <taxon>Bacillales</taxon>
        <taxon>Paenibacillaceae</taxon>
        <taxon>Cohnella</taxon>
    </lineage>
</organism>
<dbReference type="InterPro" id="IPR050312">
    <property type="entry name" value="IolE/XylAMocC-like"/>
</dbReference>
<dbReference type="Gene3D" id="3.20.20.150">
    <property type="entry name" value="Divalent-metal-dependent TIM barrel enzymes"/>
    <property type="match status" value="1"/>
</dbReference>
<dbReference type="Proteomes" id="UP001596378">
    <property type="component" value="Unassembled WGS sequence"/>
</dbReference>
<dbReference type="PANTHER" id="PTHR12110">
    <property type="entry name" value="HYDROXYPYRUVATE ISOMERASE"/>
    <property type="match status" value="1"/>
</dbReference>
<evidence type="ECO:0000313" key="3">
    <source>
        <dbReference type="Proteomes" id="UP001596378"/>
    </source>
</evidence>
<dbReference type="Pfam" id="PF01261">
    <property type="entry name" value="AP_endonuc_2"/>
    <property type="match status" value="1"/>
</dbReference>
<evidence type="ECO:0000313" key="2">
    <source>
        <dbReference type="EMBL" id="MFC7147851.1"/>
    </source>
</evidence>
<accession>A0ABW2F4W9</accession>
<gene>
    <name evidence="2" type="ORF">ACFQMJ_04820</name>
</gene>
<dbReference type="InterPro" id="IPR036237">
    <property type="entry name" value="Xyl_isomerase-like_sf"/>
</dbReference>
<dbReference type="EMBL" id="JBHTAI010000002">
    <property type="protein sequence ID" value="MFC7147851.1"/>
    <property type="molecule type" value="Genomic_DNA"/>
</dbReference>
<comment type="caution">
    <text evidence="2">The sequence shown here is derived from an EMBL/GenBank/DDBJ whole genome shotgun (WGS) entry which is preliminary data.</text>
</comment>
<reference evidence="3" key="1">
    <citation type="journal article" date="2019" name="Int. J. Syst. Evol. Microbiol.">
        <title>The Global Catalogue of Microorganisms (GCM) 10K type strain sequencing project: providing services to taxonomists for standard genome sequencing and annotation.</title>
        <authorList>
            <consortium name="The Broad Institute Genomics Platform"/>
            <consortium name="The Broad Institute Genome Sequencing Center for Infectious Disease"/>
            <person name="Wu L."/>
            <person name="Ma J."/>
        </authorList>
    </citation>
    <scope>NUCLEOTIDE SEQUENCE [LARGE SCALE GENOMIC DNA]</scope>
    <source>
        <strain evidence="3">KCTC 12907</strain>
    </source>
</reference>
<keyword evidence="2" id="KW-0413">Isomerase</keyword>